<gene>
    <name evidence="1" type="ORF">A4U43_C01F31500</name>
</gene>
<keyword evidence="2" id="KW-1185">Reference proteome</keyword>
<accession>A0A5P1FU91</accession>
<protein>
    <submittedName>
        <fullName evidence="1">Uncharacterized protein</fullName>
    </submittedName>
</protein>
<evidence type="ECO:0000313" key="2">
    <source>
        <dbReference type="Proteomes" id="UP000243459"/>
    </source>
</evidence>
<proteinExistence type="predicted"/>
<reference evidence="2" key="1">
    <citation type="journal article" date="2017" name="Nat. Commun.">
        <title>The asparagus genome sheds light on the origin and evolution of a young Y chromosome.</title>
        <authorList>
            <person name="Harkess A."/>
            <person name="Zhou J."/>
            <person name="Xu C."/>
            <person name="Bowers J.E."/>
            <person name="Van der Hulst R."/>
            <person name="Ayyampalayam S."/>
            <person name="Mercati F."/>
            <person name="Riccardi P."/>
            <person name="McKain M.R."/>
            <person name="Kakrana A."/>
            <person name="Tang H."/>
            <person name="Ray J."/>
            <person name="Groenendijk J."/>
            <person name="Arikit S."/>
            <person name="Mathioni S.M."/>
            <person name="Nakano M."/>
            <person name="Shan H."/>
            <person name="Telgmann-Rauber A."/>
            <person name="Kanno A."/>
            <person name="Yue Z."/>
            <person name="Chen H."/>
            <person name="Li W."/>
            <person name="Chen Y."/>
            <person name="Xu X."/>
            <person name="Zhang Y."/>
            <person name="Luo S."/>
            <person name="Chen H."/>
            <person name="Gao J."/>
            <person name="Mao Z."/>
            <person name="Pires J.C."/>
            <person name="Luo M."/>
            <person name="Kudrna D."/>
            <person name="Wing R.A."/>
            <person name="Meyers B.C."/>
            <person name="Yi K."/>
            <person name="Kong H."/>
            <person name="Lavrijsen P."/>
            <person name="Sunseri F."/>
            <person name="Falavigna A."/>
            <person name="Ye Y."/>
            <person name="Leebens-Mack J.H."/>
            <person name="Chen G."/>
        </authorList>
    </citation>
    <scope>NUCLEOTIDE SEQUENCE [LARGE SCALE GENOMIC DNA]</scope>
    <source>
        <strain evidence="2">cv. DH0086</strain>
    </source>
</reference>
<dbReference type="EMBL" id="CM007381">
    <property type="protein sequence ID" value="ONK81652.1"/>
    <property type="molecule type" value="Genomic_DNA"/>
</dbReference>
<organism evidence="1 2">
    <name type="scientific">Asparagus officinalis</name>
    <name type="common">Garden asparagus</name>
    <dbReference type="NCBI Taxonomy" id="4686"/>
    <lineage>
        <taxon>Eukaryota</taxon>
        <taxon>Viridiplantae</taxon>
        <taxon>Streptophyta</taxon>
        <taxon>Embryophyta</taxon>
        <taxon>Tracheophyta</taxon>
        <taxon>Spermatophyta</taxon>
        <taxon>Magnoliopsida</taxon>
        <taxon>Liliopsida</taxon>
        <taxon>Asparagales</taxon>
        <taxon>Asparagaceae</taxon>
        <taxon>Asparagoideae</taxon>
        <taxon>Asparagus</taxon>
    </lineage>
</organism>
<dbReference type="Gramene" id="ONK81652">
    <property type="protein sequence ID" value="ONK81652"/>
    <property type="gene ID" value="A4U43_C01F31500"/>
</dbReference>
<dbReference type="AlphaFoldDB" id="A0A5P1FU91"/>
<sequence>MSVVVIIIDVRYFRMASFLRNLLFYVLIECASGHHVEDLGPTADAEVGDVAVDAEPCEAKLDGVLLAVYGGVTGVEAADVFVFLGCEAGDICIIEGGVDVLSLAEKDAVDWLEAWIGSKLSRSMWTPATRGTITGTAPYDTIRSR</sequence>
<evidence type="ECO:0000313" key="1">
    <source>
        <dbReference type="EMBL" id="ONK81652.1"/>
    </source>
</evidence>
<dbReference type="Proteomes" id="UP000243459">
    <property type="component" value="Chromosome 1"/>
</dbReference>
<name>A0A5P1FU91_ASPOF</name>